<feature type="compositionally biased region" description="Polar residues" evidence="1">
    <location>
        <begin position="1"/>
        <end position="22"/>
    </location>
</feature>
<feature type="compositionally biased region" description="Low complexity" evidence="1">
    <location>
        <begin position="123"/>
        <end position="134"/>
    </location>
</feature>
<dbReference type="AlphaFoldDB" id="A0A9P8Y4J4"/>
<accession>A0A9P8Y4J4</accession>
<name>A0A9P8Y4J4_9PEZI</name>
<dbReference type="GeneID" id="70192125"/>
<dbReference type="EMBL" id="JAGTJQ010000005">
    <property type="protein sequence ID" value="KAH7031057.1"/>
    <property type="molecule type" value="Genomic_DNA"/>
</dbReference>
<sequence>MSHSSGLSTCQPGESANHTGSQAPEVEIAKRRSAASNSARIPRTMPSEIAIARCPYQPSSAAGTPPPGNGLWPSTSWAPESFQMQPQVPVALQYQRASSSTGQGSRARCQEADTKDCSPPPTSSASHATGAGWSEQHQVQPCNNLNLKRQAADNENDHSPEGQASNSKNVHSLKRQASDSDNGRSLKRQASDSENVHQPQKREETSPRIFVLRASATELYNYETHLERDESTGRIKVLQQWADSEVSFHSLPGKTQMEFLHSVATIGKPVLDLLAKSPRYEAPGPYIRCKAYKIYPKIGQHGGPVCVCEVGSNRDSAWGSGPRQSRNYKAADDRGVWGGYLEC</sequence>
<organism evidence="2 3">
    <name type="scientific">Microdochium trichocladiopsis</name>
    <dbReference type="NCBI Taxonomy" id="1682393"/>
    <lineage>
        <taxon>Eukaryota</taxon>
        <taxon>Fungi</taxon>
        <taxon>Dikarya</taxon>
        <taxon>Ascomycota</taxon>
        <taxon>Pezizomycotina</taxon>
        <taxon>Sordariomycetes</taxon>
        <taxon>Xylariomycetidae</taxon>
        <taxon>Xylariales</taxon>
        <taxon>Microdochiaceae</taxon>
        <taxon>Microdochium</taxon>
    </lineage>
</organism>
<feature type="region of interest" description="Disordered" evidence="1">
    <location>
        <begin position="1"/>
        <end position="78"/>
    </location>
</feature>
<gene>
    <name evidence="2" type="ORF">B0I36DRAFT_431244</name>
</gene>
<proteinExistence type="predicted"/>
<feature type="compositionally biased region" description="Basic and acidic residues" evidence="1">
    <location>
        <begin position="176"/>
        <end position="206"/>
    </location>
</feature>
<feature type="compositionally biased region" description="Basic and acidic residues" evidence="1">
    <location>
        <begin position="151"/>
        <end position="160"/>
    </location>
</feature>
<feature type="compositionally biased region" description="Polar residues" evidence="1">
    <location>
        <begin position="95"/>
        <end position="104"/>
    </location>
</feature>
<evidence type="ECO:0000313" key="3">
    <source>
        <dbReference type="Proteomes" id="UP000756346"/>
    </source>
</evidence>
<dbReference type="Proteomes" id="UP000756346">
    <property type="component" value="Unassembled WGS sequence"/>
</dbReference>
<protein>
    <submittedName>
        <fullName evidence="2">Uncharacterized protein</fullName>
    </submittedName>
</protein>
<feature type="region of interest" description="Disordered" evidence="1">
    <location>
        <begin position="93"/>
        <end position="137"/>
    </location>
</feature>
<comment type="caution">
    <text evidence="2">The sequence shown here is derived from an EMBL/GenBank/DDBJ whole genome shotgun (WGS) entry which is preliminary data.</text>
</comment>
<keyword evidence="3" id="KW-1185">Reference proteome</keyword>
<feature type="region of interest" description="Disordered" evidence="1">
    <location>
        <begin position="151"/>
        <end position="209"/>
    </location>
</feature>
<reference evidence="2" key="1">
    <citation type="journal article" date="2021" name="Nat. Commun.">
        <title>Genetic determinants of endophytism in the Arabidopsis root mycobiome.</title>
        <authorList>
            <person name="Mesny F."/>
            <person name="Miyauchi S."/>
            <person name="Thiergart T."/>
            <person name="Pickel B."/>
            <person name="Atanasova L."/>
            <person name="Karlsson M."/>
            <person name="Huettel B."/>
            <person name="Barry K.W."/>
            <person name="Haridas S."/>
            <person name="Chen C."/>
            <person name="Bauer D."/>
            <person name="Andreopoulos W."/>
            <person name="Pangilinan J."/>
            <person name="LaButti K."/>
            <person name="Riley R."/>
            <person name="Lipzen A."/>
            <person name="Clum A."/>
            <person name="Drula E."/>
            <person name="Henrissat B."/>
            <person name="Kohler A."/>
            <person name="Grigoriev I.V."/>
            <person name="Martin F.M."/>
            <person name="Hacquard S."/>
        </authorList>
    </citation>
    <scope>NUCLEOTIDE SEQUENCE</scope>
    <source>
        <strain evidence="2">MPI-CAGE-CH-0230</strain>
    </source>
</reference>
<dbReference type="RefSeq" id="XP_046012737.1">
    <property type="nucleotide sequence ID" value="XM_046162579.1"/>
</dbReference>
<evidence type="ECO:0000313" key="2">
    <source>
        <dbReference type="EMBL" id="KAH7031057.1"/>
    </source>
</evidence>
<evidence type="ECO:0000256" key="1">
    <source>
        <dbReference type="SAM" id="MobiDB-lite"/>
    </source>
</evidence>